<name>A0A167IN14_9FLAO</name>
<dbReference type="SMART" id="SM00342">
    <property type="entry name" value="HTH_ARAC"/>
    <property type="match status" value="1"/>
</dbReference>
<dbReference type="Gene3D" id="1.10.10.60">
    <property type="entry name" value="Homeodomain-like"/>
    <property type="match status" value="2"/>
</dbReference>
<dbReference type="AlphaFoldDB" id="A0A167IN14"/>
<dbReference type="PRINTS" id="PR00032">
    <property type="entry name" value="HTHARAC"/>
</dbReference>
<keyword evidence="1" id="KW-0805">Transcription regulation</keyword>
<dbReference type="InterPro" id="IPR018060">
    <property type="entry name" value="HTH_AraC"/>
</dbReference>
<accession>A0A167IN14</accession>
<proteinExistence type="predicted"/>
<evidence type="ECO:0000313" key="6">
    <source>
        <dbReference type="Proteomes" id="UP000077013"/>
    </source>
</evidence>
<evidence type="ECO:0000259" key="4">
    <source>
        <dbReference type="PROSITE" id="PS01124"/>
    </source>
</evidence>
<dbReference type="InterPro" id="IPR020449">
    <property type="entry name" value="Tscrpt_reg_AraC-type_HTH"/>
</dbReference>
<dbReference type="InterPro" id="IPR009057">
    <property type="entry name" value="Homeodomain-like_sf"/>
</dbReference>
<feature type="domain" description="HTH araC/xylS-type" evidence="4">
    <location>
        <begin position="203"/>
        <end position="303"/>
    </location>
</feature>
<dbReference type="EMBL" id="LRXL01000026">
    <property type="protein sequence ID" value="OAB79841.1"/>
    <property type="molecule type" value="Genomic_DNA"/>
</dbReference>
<dbReference type="PANTHER" id="PTHR43280:SF2">
    <property type="entry name" value="HTH-TYPE TRANSCRIPTIONAL REGULATOR EXSA"/>
    <property type="match status" value="1"/>
</dbReference>
<evidence type="ECO:0000256" key="1">
    <source>
        <dbReference type="ARBA" id="ARBA00023015"/>
    </source>
</evidence>
<organism evidence="5 6">
    <name type="scientific">Cochleicola gelatinilyticus</name>
    <dbReference type="NCBI Taxonomy" id="1763537"/>
    <lineage>
        <taxon>Bacteria</taxon>
        <taxon>Pseudomonadati</taxon>
        <taxon>Bacteroidota</taxon>
        <taxon>Flavobacteriia</taxon>
        <taxon>Flavobacteriales</taxon>
        <taxon>Flavobacteriaceae</taxon>
        <taxon>Cochleicola</taxon>
    </lineage>
</organism>
<dbReference type="Proteomes" id="UP000077013">
    <property type="component" value="Unassembled WGS sequence"/>
</dbReference>
<dbReference type="InterPro" id="IPR009594">
    <property type="entry name" value="Tscrpt_reg_HTH_AraC_N"/>
</dbReference>
<dbReference type="Pfam" id="PF06719">
    <property type="entry name" value="AraC_N"/>
    <property type="match status" value="1"/>
</dbReference>
<sequence>MGHSLSRHRESRKIYTLVENKTTYNSAYSELNIFETHKVAEKVSLTFDFPVIASMLTGKKVMHLNGLPSFEFLPGESVVMPTNEEMVIDFPIATLEAPTQCLALGIDPDKIMEVAYRFNEDVAIERENNNWNLEEGVASHLTNQQEVNILIDRMVRTFTHTINSKDVLLDLMIQELIVRLLQTKAKTSILNDTLNVFRDTRIGSVVKYIRENLTNKDISVDMLAQQAYMSTSSFHKKFKNTLGISPVDFMNSEKIKFAKKLMKRNKKLLISEVAFQSGFNNVSYFNRQFKKLELMTPQQFKNSLQY</sequence>
<keyword evidence="2" id="KW-0238">DNA-binding</keyword>
<dbReference type="RefSeq" id="WP_068589858.1">
    <property type="nucleotide sequence ID" value="NZ_LRXL01000026.1"/>
</dbReference>
<keyword evidence="6" id="KW-1185">Reference proteome</keyword>
<dbReference type="STRING" id="1763537.ULVI_03630"/>
<dbReference type="SUPFAM" id="SSF46689">
    <property type="entry name" value="Homeodomain-like"/>
    <property type="match status" value="2"/>
</dbReference>
<comment type="caution">
    <text evidence="5">The sequence shown here is derived from an EMBL/GenBank/DDBJ whole genome shotgun (WGS) entry which is preliminary data.</text>
</comment>
<reference evidence="5 6" key="1">
    <citation type="submission" date="2016-02" db="EMBL/GenBank/DDBJ databases">
        <title>Ulvibacter sp. LPB0005, isolated from Thais luteostoma.</title>
        <authorList>
            <person name="Shin S.-K."/>
            <person name="Yi H."/>
        </authorList>
    </citation>
    <scope>NUCLEOTIDE SEQUENCE [LARGE SCALE GENOMIC DNA]</scope>
    <source>
        <strain evidence="5 6">LPB0005</strain>
    </source>
</reference>
<dbReference type="Pfam" id="PF12833">
    <property type="entry name" value="HTH_18"/>
    <property type="match status" value="1"/>
</dbReference>
<evidence type="ECO:0000256" key="2">
    <source>
        <dbReference type="ARBA" id="ARBA00023125"/>
    </source>
</evidence>
<protein>
    <submittedName>
        <fullName evidence="5">AraC family transcriptional regulator</fullName>
    </submittedName>
</protein>
<evidence type="ECO:0000313" key="5">
    <source>
        <dbReference type="EMBL" id="OAB79841.1"/>
    </source>
</evidence>
<keyword evidence="3" id="KW-0804">Transcription</keyword>
<evidence type="ECO:0000256" key="3">
    <source>
        <dbReference type="ARBA" id="ARBA00023163"/>
    </source>
</evidence>
<dbReference type="OrthoDB" id="9779074at2"/>
<dbReference type="PANTHER" id="PTHR43280">
    <property type="entry name" value="ARAC-FAMILY TRANSCRIPTIONAL REGULATOR"/>
    <property type="match status" value="1"/>
</dbReference>
<gene>
    <name evidence="5" type="ORF">ULVI_03630</name>
</gene>
<dbReference type="GO" id="GO:0043565">
    <property type="term" value="F:sequence-specific DNA binding"/>
    <property type="evidence" value="ECO:0007669"/>
    <property type="project" value="InterPro"/>
</dbReference>
<dbReference type="GO" id="GO:0003700">
    <property type="term" value="F:DNA-binding transcription factor activity"/>
    <property type="evidence" value="ECO:0007669"/>
    <property type="project" value="InterPro"/>
</dbReference>
<dbReference type="PROSITE" id="PS01124">
    <property type="entry name" value="HTH_ARAC_FAMILY_2"/>
    <property type="match status" value="1"/>
</dbReference>